<evidence type="ECO:0000256" key="6">
    <source>
        <dbReference type="SAM" id="MobiDB-lite"/>
    </source>
</evidence>
<keyword evidence="9" id="KW-1185">Reference proteome</keyword>
<evidence type="ECO:0000256" key="1">
    <source>
        <dbReference type="ARBA" id="ARBA00004651"/>
    </source>
</evidence>
<dbReference type="RefSeq" id="WP_015408497.1">
    <property type="nucleotide sequence ID" value="NC_020388.1"/>
</dbReference>
<dbReference type="eggNOG" id="arCOG03099">
    <property type="taxonomic scope" value="Archaea"/>
</dbReference>
<dbReference type="STRING" id="268739.Nmlp_1450"/>
<feature type="transmembrane region" description="Helical" evidence="7">
    <location>
        <begin position="199"/>
        <end position="218"/>
    </location>
</feature>
<comment type="subcellular location">
    <subcellularLocation>
        <location evidence="1">Cell membrane</location>
        <topology evidence="1">Multi-pass membrane protein</topology>
    </subcellularLocation>
</comment>
<evidence type="ECO:0000256" key="3">
    <source>
        <dbReference type="ARBA" id="ARBA00022692"/>
    </source>
</evidence>
<evidence type="ECO:0000256" key="7">
    <source>
        <dbReference type="SAM" id="Phobius"/>
    </source>
</evidence>
<dbReference type="KEGG" id="nmo:Nmlp_1450"/>
<dbReference type="PANTHER" id="PTHR34584:SF1">
    <property type="entry name" value="NA(+)_H(+) ANTIPORTER SUBUNIT E1"/>
    <property type="match status" value="1"/>
</dbReference>
<dbReference type="Pfam" id="PF01899">
    <property type="entry name" value="MNHE"/>
    <property type="match status" value="1"/>
</dbReference>
<evidence type="ECO:0000256" key="2">
    <source>
        <dbReference type="ARBA" id="ARBA00022475"/>
    </source>
</evidence>
<proteinExistence type="predicted"/>
<dbReference type="GO" id="GO:0005886">
    <property type="term" value="C:plasma membrane"/>
    <property type="evidence" value="ECO:0007669"/>
    <property type="project" value="UniProtKB-SubCell"/>
</dbReference>
<keyword evidence="4 7" id="KW-1133">Transmembrane helix</keyword>
<keyword evidence="2" id="KW-1003">Cell membrane</keyword>
<dbReference type="PANTHER" id="PTHR34584">
    <property type="entry name" value="NA(+)/H(+) ANTIPORTER SUBUNIT E1"/>
    <property type="match status" value="1"/>
</dbReference>
<gene>
    <name evidence="8" type="primary">mrpE</name>
    <name evidence="8" type="ordered locus">Nmlp_1450</name>
</gene>
<sequence>MADQTQDPAPGGALLVPVGESVTLRNTVAHAVATAAEDGLEEVHFVAPVAQHFVGDADRPAREAVRALLERVSVWADEDAPEAAPTVRTAVIGTDEYLFSPDDYAAVLSAYAAEHGIERIVVDPEYSPGGNVPLLRPMEVALAKRGLDVSEAPASRPVRRSRLSRRGGALQFGLLFGVSFLFYHLLGGFAVVTGDSFDFYYELATSTLVAGIVAGSLYTVSLSAQTRVRTLVAQAIRLVVYVPYLLYEIVKSNVLITLIILHPKLPIEPRMTRVRSAVWGGPALTTLANSITLTPGTLTVRADGQRLYVHGLFASARDGVAEGDLERAVRFVFYGRRAAAISSPEERGDYEELQGPEAAAEAAEATGTTETGGNSA</sequence>
<feature type="compositionally biased region" description="Low complexity" evidence="6">
    <location>
        <begin position="357"/>
        <end position="376"/>
    </location>
</feature>
<dbReference type="AlphaFoldDB" id="M1XNV4"/>
<feature type="transmembrane region" description="Helical" evidence="7">
    <location>
        <begin position="238"/>
        <end position="261"/>
    </location>
</feature>
<dbReference type="InterPro" id="IPR002758">
    <property type="entry name" value="Cation_antiport_E"/>
</dbReference>
<keyword evidence="3 7" id="KW-0812">Transmembrane</keyword>
<protein>
    <submittedName>
        <fullName evidence="8">Mrp-type sodium/proton antiporter system subunit E</fullName>
    </submittedName>
</protein>
<feature type="transmembrane region" description="Helical" evidence="7">
    <location>
        <begin position="169"/>
        <end position="193"/>
    </location>
</feature>
<dbReference type="NCBIfam" id="NF009295">
    <property type="entry name" value="PRK12652.1"/>
    <property type="match status" value="1"/>
</dbReference>
<dbReference type="GeneID" id="14650716"/>
<keyword evidence="5 7" id="KW-0472">Membrane</keyword>
<evidence type="ECO:0000256" key="5">
    <source>
        <dbReference type="ARBA" id="ARBA00023136"/>
    </source>
</evidence>
<accession>M1XNV4</accession>
<evidence type="ECO:0000313" key="9">
    <source>
        <dbReference type="Proteomes" id="UP000011867"/>
    </source>
</evidence>
<feature type="region of interest" description="Disordered" evidence="6">
    <location>
        <begin position="343"/>
        <end position="376"/>
    </location>
</feature>
<evidence type="ECO:0000313" key="8">
    <source>
        <dbReference type="EMBL" id="CCQ35653.1"/>
    </source>
</evidence>
<dbReference type="EMBL" id="HF582854">
    <property type="protein sequence ID" value="CCQ35653.1"/>
    <property type="molecule type" value="Genomic_DNA"/>
</dbReference>
<dbReference type="HOGENOM" id="CLU_069531_0_0_2"/>
<name>M1XNV4_NATM8</name>
<dbReference type="Proteomes" id="UP000011867">
    <property type="component" value="Chromosome"/>
</dbReference>
<evidence type="ECO:0000256" key="4">
    <source>
        <dbReference type="ARBA" id="ARBA00022989"/>
    </source>
</evidence>
<organism evidence="8 9">
    <name type="scientific">Natronomonas moolapensis (strain DSM 18674 / CECT 7526 / JCM 14361 / 8.8.11)</name>
    <dbReference type="NCBI Taxonomy" id="268739"/>
    <lineage>
        <taxon>Archaea</taxon>
        <taxon>Methanobacteriati</taxon>
        <taxon>Methanobacteriota</taxon>
        <taxon>Stenosarchaea group</taxon>
        <taxon>Halobacteria</taxon>
        <taxon>Halobacteriales</taxon>
        <taxon>Natronomonadaceae</taxon>
        <taxon>Natronomonas</taxon>
    </lineage>
</organism>
<reference evidence="8 9" key="1">
    <citation type="journal article" date="2013" name="Genome Announc.">
        <title>Genome of the haloarchaeon Natronomonas moolapensis, a neutrophilic member of a previously haloalkaliphilic genus.</title>
        <authorList>
            <person name="Dyall-Smith M.L."/>
            <person name="Pfeiffer F."/>
            <person name="Oberwinkler T."/>
            <person name="Klee K."/>
            <person name="Rampp M."/>
            <person name="Palm P."/>
            <person name="Gross K."/>
            <person name="Schuster S.C."/>
            <person name="Oesterhelt D."/>
        </authorList>
    </citation>
    <scope>NUCLEOTIDE SEQUENCE [LARGE SCALE GENOMIC DNA]</scope>
    <source>
        <strain evidence="9">DSM 18674 / JCM 14361 / 8.8.11</strain>
    </source>
</reference>
<dbReference type="GO" id="GO:0008324">
    <property type="term" value="F:monoatomic cation transmembrane transporter activity"/>
    <property type="evidence" value="ECO:0007669"/>
    <property type="project" value="InterPro"/>
</dbReference>